<proteinExistence type="predicted"/>
<dbReference type="EMBL" id="FNYE01000007">
    <property type="protein sequence ID" value="SEJ14905.1"/>
    <property type="molecule type" value="Genomic_DNA"/>
</dbReference>
<sequence length="61" mass="6946">MQCCTLLRMSRNASARSPDARHDAAQALYAFATHLAARLGWYRLEQLLNAIPDCNDDFMIF</sequence>
<dbReference type="RefSeq" id="WP_143062249.1">
    <property type="nucleotide sequence ID" value="NZ_FNYE01000007.1"/>
</dbReference>
<dbReference type="Proteomes" id="UP000198866">
    <property type="component" value="Unassembled WGS sequence"/>
</dbReference>
<keyword evidence="2" id="KW-1185">Reference proteome</keyword>
<gene>
    <name evidence="1" type="ORF">SAMN05192539_100768</name>
</gene>
<accession>A0A1H6WRB2</accession>
<protein>
    <submittedName>
        <fullName evidence="1">Uncharacterized protein</fullName>
    </submittedName>
</protein>
<dbReference type="STRING" id="667676.SAMN05192539_100768"/>
<evidence type="ECO:0000313" key="1">
    <source>
        <dbReference type="EMBL" id="SEJ14905.1"/>
    </source>
</evidence>
<evidence type="ECO:0000313" key="2">
    <source>
        <dbReference type="Proteomes" id="UP000198866"/>
    </source>
</evidence>
<dbReference type="OrthoDB" id="9104546at2"/>
<reference evidence="2" key="1">
    <citation type="submission" date="2016-10" db="EMBL/GenBank/DDBJ databases">
        <authorList>
            <person name="Varghese N."/>
            <person name="Submissions S."/>
        </authorList>
    </citation>
    <scope>NUCLEOTIDE SEQUENCE [LARGE SCALE GENOMIC DNA]</scope>
    <source>
        <strain evidence="2">LMG 26031</strain>
    </source>
</reference>
<organism evidence="1 2">
    <name type="scientific">Paraburkholderia diazotrophica</name>
    <dbReference type="NCBI Taxonomy" id="667676"/>
    <lineage>
        <taxon>Bacteria</taxon>
        <taxon>Pseudomonadati</taxon>
        <taxon>Pseudomonadota</taxon>
        <taxon>Betaproteobacteria</taxon>
        <taxon>Burkholderiales</taxon>
        <taxon>Burkholderiaceae</taxon>
        <taxon>Paraburkholderia</taxon>
    </lineage>
</organism>
<name>A0A1H6WRB2_9BURK</name>
<dbReference type="AlphaFoldDB" id="A0A1H6WRB2"/>